<name>A0ACC2RPD9_9FUNG</name>
<evidence type="ECO:0000313" key="1">
    <source>
        <dbReference type="EMBL" id="KAJ9051882.1"/>
    </source>
</evidence>
<proteinExistence type="predicted"/>
<keyword evidence="2" id="KW-1185">Reference proteome</keyword>
<dbReference type="EMBL" id="QTSX02007101">
    <property type="protein sequence ID" value="KAJ9051882.1"/>
    <property type="molecule type" value="Genomic_DNA"/>
</dbReference>
<accession>A0ACC2RPD9</accession>
<reference evidence="1" key="1">
    <citation type="submission" date="2022-04" db="EMBL/GenBank/DDBJ databases">
        <title>Genome of the entomopathogenic fungus Entomophthora muscae.</title>
        <authorList>
            <person name="Elya C."/>
            <person name="Lovett B.R."/>
            <person name="Lee E."/>
            <person name="Macias A.M."/>
            <person name="Hajek A.E."/>
            <person name="De Bivort B.L."/>
            <person name="Kasson M.T."/>
            <person name="De Fine Licht H.H."/>
            <person name="Stajich J.E."/>
        </authorList>
    </citation>
    <scope>NUCLEOTIDE SEQUENCE</scope>
    <source>
        <strain evidence="1">Berkeley</strain>
    </source>
</reference>
<dbReference type="Proteomes" id="UP001165960">
    <property type="component" value="Unassembled WGS sequence"/>
</dbReference>
<organism evidence="1 2">
    <name type="scientific">Entomophthora muscae</name>
    <dbReference type="NCBI Taxonomy" id="34485"/>
    <lineage>
        <taxon>Eukaryota</taxon>
        <taxon>Fungi</taxon>
        <taxon>Fungi incertae sedis</taxon>
        <taxon>Zoopagomycota</taxon>
        <taxon>Entomophthoromycotina</taxon>
        <taxon>Entomophthoromycetes</taxon>
        <taxon>Entomophthorales</taxon>
        <taxon>Entomophthoraceae</taxon>
        <taxon>Entomophthora</taxon>
    </lineage>
</organism>
<evidence type="ECO:0000313" key="2">
    <source>
        <dbReference type="Proteomes" id="UP001165960"/>
    </source>
</evidence>
<gene>
    <name evidence="1" type="ORF">DSO57_1000542</name>
</gene>
<protein>
    <submittedName>
        <fullName evidence="1">Uncharacterized protein</fullName>
    </submittedName>
</protein>
<sequence>MCVSFILSKPTCQETPFHFQISSPGLGFYAYINKDTRKYTTLHLIGQDLTDFNPDPEFLQAAVPKDQEAACPYFPGVKPLQAEAKNNGLNDEASQTKGTNCTKKGNNQAT</sequence>
<comment type="caution">
    <text evidence="1">The sequence shown here is derived from an EMBL/GenBank/DDBJ whole genome shotgun (WGS) entry which is preliminary data.</text>
</comment>